<evidence type="ECO:0000313" key="3">
    <source>
        <dbReference type="Proteomes" id="UP001057427"/>
    </source>
</evidence>
<name>A0A9E7SRP6_9CAUD</name>
<evidence type="ECO:0000259" key="1">
    <source>
        <dbReference type="Pfam" id="PF13521"/>
    </source>
</evidence>
<gene>
    <name evidence="2" type="ORF">BAJUN_02380</name>
</gene>
<reference evidence="2" key="1">
    <citation type="submission" date="2022-05" db="EMBL/GenBank/DDBJ databases">
        <authorList>
            <person name="Friedrich I."/>
            <person name="Poehlein A."/>
            <person name="Schneider D."/>
            <person name="Hertel R."/>
            <person name="Daniel R."/>
        </authorList>
    </citation>
    <scope>NUCLEOTIDE SEQUENCE</scope>
</reference>
<dbReference type="InterPro" id="IPR038727">
    <property type="entry name" value="NadR/Ttd14_AAA_dom"/>
</dbReference>
<accession>A0A9E7SRP6</accession>
<evidence type="ECO:0000313" key="2">
    <source>
        <dbReference type="EMBL" id="UTC29868.1"/>
    </source>
</evidence>
<dbReference type="Proteomes" id="UP001057427">
    <property type="component" value="Segment"/>
</dbReference>
<feature type="domain" description="NadR/Ttd14 AAA" evidence="1">
    <location>
        <begin position="4"/>
        <end position="144"/>
    </location>
</feature>
<proteinExistence type="predicted"/>
<dbReference type="Pfam" id="PF13521">
    <property type="entry name" value="AAA_28"/>
    <property type="match status" value="1"/>
</dbReference>
<organism evidence="2 3">
    <name type="scientific">Brevundimonas phage vB_BgoS-Bajun</name>
    <dbReference type="NCBI Taxonomy" id="2948594"/>
    <lineage>
        <taxon>Viruses</taxon>
        <taxon>Duplodnaviria</taxon>
        <taxon>Heunggongvirae</taxon>
        <taxon>Uroviricota</taxon>
        <taxon>Caudoviricetes</taxon>
        <taxon>Dolichocephalovirinae</taxon>
    </lineage>
</organism>
<sequence length="170" mass="19014">MLVINLIAGPGAGKSTSAGILFGLMKMANEKVELVQEYAKDKTYEQDWTALDNQFMCAAQQDQRLRRLLGHVDFCINDSALPLGLAYAKAPFDKPWFTDAVWGLYDTYSNFNVFIERVKPFQQYGRAHNEAESREKDEELKAIFAGRINLTVPGDAAAGAVIYEAIKRLS</sequence>
<protein>
    <submittedName>
        <fullName evidence="2">Trifunctional NAD biosynthesis/regulator protein</fullName>
    </submittedName>
</protein>
<keyword evidence="3" id="KW-1185">Reference proteome</keyword>
<dbReference type="EMBL" id="ON529858">
    <property type="protein sequence ID" value="UTC29868.1"/>
    <property type="molecule type" value="Genomic_DNA"/>
</dbReference>